<keyword evidence="19" id="KW-1185">Reference proteome</keyword>
<dbReference type="UniPathway" id="UPA00109">
    <property type="reaction ID" value="UER00187"/>
</dbReference>
<dbReference type="SFLD" id="SFLDF00002">
    <property type="entry name" value="enolase"/>
    <property type="match status" value="1"/>
</dbReference>
<dbReference type="AlphaFoldDB" id="A0A2V4UQR6"/>
<dbReference type="SMART" id="SM01192">
    <property type="entry name" value="Enolase_C"/>
    <property type="match status" value="1"/>
</dbReference>
<feature type="binding site" evidence="12 15">
    <location>
        <position position="297"/>
    </location>
    <ligand>
        <name>Mg(2+)</name>
        <dbReference type="ChEBI" id="CHEBI:18420"/>
    </ligand>
</feature>
<dbReference type="OrthoDB" id="9804716at2"/>
<dbReference type="GO" id="GO:0000015">
    <property type="term" value="C:phosphopyruvate hydratase complex"/>
    <property type="evidence" value="ECO:0007669"/>
    <property type="project" value="InterPro"/>
</dbReference>
<dbReference type="GO" id="GO:0005576">
    <property type="term" value="C:extracellular region"/>
    <property type="evidence" value="ECO:0007669"/>
    <property type="project" value="UniProtKB-SubCell"/>
</dbReference>
<dbReference type="HAMAP" id="MF_00318">
    <property type="entry name" value="Enolase"/>
    <property type="match status" value="1"/>
</dbReference>
<feature type="binding site" evidence="14">
    <location>
        <position position="166"/>
    </location>
    <ligand>
        <name>substrate</name>
    </ligand>
</feature>
<evidence type="ECO:0000256" key="13">
    <source>
        <dbReference type="PIRSR" id="PIRSR001400-1"/>
    </source>
</evidence>
<evidence type="ECO:0000256" key="12">
    <source>
        <dbReference type="HAMAP-Rule" id="MF_00318"/>
    </source>
</evidence>
<keyword evidence="9 12" id="KW-0324">Glycolysis</keyword>
<evidence type="ECO:0000313" key="18">
    <source>
        <dbReference type="EMBL" id="PYE38886.1"/>
    </source>
</evidence>
<dbReference type="InterPro" id="IPR000941">
    <property type="entry name" value="Enolase"/>
</dbReference>
<reference evidence="18 19" key="1">
    <citation type="submission" date="2018-06" db="EMBL/GenBank/DDBJ databases">
        <title>Genomic Encyclopedia of Type Strains, Phase III (KMG-III): the genomes of soil and plant-associated and newly described type strains.</title>
        <authorList>
            <person name="Whitman W."/>
        </authorList>
    </citation>
    <scope>NUCLEOTIDE SEQUENCE [LARGE SCALE GENOMIC DNA]</scope>
    <source>
        <strain evidence="18 19">CECT 5889</strain>
    </source>
</reference>
<evidence type="ECO:0000256" key="7">
    <source>
        <dbReference type="ARBA" id="ARBA00022723"/>
    </source>
</evidence>
<dbReference type="EC" id="4.2.1.11" evidence="3 12"/>
<dbReference type="InterPro" id="IPR020811">
    <property type="entry name" value="Enolase_N"/>
</dbReference>
<dbReference type="EMBL" id="QJSU01000005">
    <property type="protein sequence ID" value="PYE38886.1"/>
    <property type="molecule type" value="Genomic_DNA"/>
</dbReference>
<dbReference type="GO" id="GO:0000287">
    <property type="term" value="F:magnesium ion binding"/>
    <property type="evidence" value="ECO:0007669"/>
    <property type="project" value="UniProtKB-UniRule"/>
</dbReference>
<evidence type="ECO:0000256" key="5">
    <source>
        <dbReference type="ARBA" id="ARBA00022490"/>
    </source>
</evidence>
<organism evidence="18 19">
    <name type="scientific">Psychrobacter fozii</name>
    <dbReference type="NCBI Taxonomy" id="198480"/>
    <lineage>
        <taxon>Bacteria</taxon>
        <taxon>Pseudomonadati</taxon>
        <taxon>Pseudomonadota</taxon>
        <taxon>Gammaproteobacteria</taxon>
        <taxon>Moraxellales</taxon>
        <taxon>Moraxellaceae</taxon>
        <taxon>Psychrobacter</taxon>
    </lineage>
</organism>
<dbReference type="SFLD" id="SFLDG00178">
    <property type="entry name" value="enolase"/>
    <property type="match status" value="1"/>
</dbReference>
<protein>
    <recommendedName>
        <fullName evidence="4 12">Enolase</fullName>
        <ecNumber evidence="3 12">4.2.1.11</ecNumber>
    </recommendedName>
    <alternativeName>
        <fullName evidence="12">2-phospho-D-glycerate hydro-lyase</fullName>
    </alternativeName>
    <alternativeName>
        <fullName evidence="12">2-phosphoglycerate dehydratase</fullName>
    </alternativeName>
</protein>
<dbReference type="InterPro" id="IPR029017">
    <property type="entry name" value="Enolase-like_N"/>
</dbReference>
<feature type="binding site" evidence="12 15">
    <location>
        <position position="253"/>
    </location>
    <ligand>
        <name>Mg(2+)</name>
        <dbReference type="ChEBI" id="CHEBI:18420"/>
    </ligand>
</feature>
<evidence type="ECO:0000256" key="6">
    <source>
        <dbReference type="ARBA" id="ARBA00022525"/>
    </source>
</evidence>
<feature type="binding site" evidence="14">
    <location>
        <position position="175"/>
    </location>
    <ligand>
        <name>substrate</name>
    </ligand>
</feature>
<feature type="binding site" evidence="12">
    <location>
        <position position="174"/>
    </location>
    <ligand>
        <name>(2R)-2-phosphoglycerate</name>
        <dbReference type="ChEBI" id="CHEBI:58289"/>
    </ligand>
</feature>
<evidence type="ECO:0000256" key="11">
    <source>
        <dbReference type="ARBA" id="ARBA00045763"/>
    </source>
</evidence>
<keyword evidence="5 12" id="KW-0963">Cytoplasm</keyword>
<comment type="catalytic activity">
    <reaction evidence="12">
        <text>(2R)-2-phosphoglycerate = phosphoenolpyruvate + H2O</text>
        <dbReference type="Rhea" id="RHEA:10164"/>
        <dbReference type="ChEBI" id="CHEBI:15377"/>
        <dbReference type="ChEBI" id="CHEBI:58289"/>
        <dbReference type="ChEBI" id="CHEBI:58702"/>
        <dbReference type="EC" id="4.2.1.11"/>
    </reaction>
</comment>
<evidence type="ECO:0000313" key="19">
    <source>
        <dbReference type="Proteomes" id="UP000247746"/>
    </source>
</evidence>
<dbReference type="RefSeq" id="WP_110923143.1">
    <property type="nucleotide sequence ID" value="NZ_QJSU01000005.1"/>
</dbReference>
<feature type="binding site" evidence="14">
    <location>
        <position position="400"/>
    </location>
    <ligand>
        <name>substrate</name>
    </ligand>
</feature>
<evidence type="ECO:0000256" key="15">
    <source>
        <dbReference type="PIRSR" id="PIRSR001400-3"/>
    </source>
</evidence>
<dbReference type="PANTHER" id="PTHR11902:SF1">
    <property type="entry name" value="ENOLASE"/>
    <property type="match status" value="1"/>
</dbReference>
<evidence type="ECO:0000259" key="16">
    <source>
        <dbReference type="SMART" id="SM01192"/>
    </source>
</evidence>
<dbReference type="GO" id="GO:0006096">
    <property type="term" value="P:glycolytic process"/>
    <property type="evidence" value="ECO:0007669"/>
    <property type="project" value="UniProtKB-UniRule"/>
</dbReference>
<feature type="binding site" evidence="12">
    <location>
        <position position="349"/>
    </location>
    <ligand>
        <name>(2R)-2-phosphoglycerate</name>
        <dbReference type="ChEBI" id="CHEBI:58289"/>
    </ligand>
</feature>
<dbReference type="SUPFAM" id="SSF54826">
    <property type="entry name" value="Enolase N-terminal domain-like"/>
    <property type="match status" value="1"/>
</dbReference>
<sequence length="438" mass="47325">MYAEETNNVTAIKDIRAREILDSRGNPTIEADVILADGTIGRAAAPSGASTGSREALELRDGDKDRYMGKGVKKAVANVNSQIRSALMDKDVTEQQGIDDAMIALDGTENKDSLGANAMLAVSLATAKAAAKSKNLPLHQYIANLRNQTSLTMPVPMMNILNGGEHADNTVDIQEFMIEPVGFTSFSEALRAGTEIFHSLKSVLKSQGLNTAVGDEGGFAPNLRSNEEAITVIMQAIEQVGYKAGEDIHLALDCAASEFYKDGQYILAGEGNKSFDSQGFSDYLVGLARQYPIISIEDGLDESDWDGWKYLTEQIGDKVQLVGDDLFVTNPAILQEGIDKKIANAILIKFNQIGTLSETLDAIYLAKKNGYATIISHRSGETEDSTIADLAVGTAAGQIKTGSLCRSDRVAKYNQLLRIEQQVRASYRGREEFIGLRG</sequence>
<dbReference type="FunFam" id="3.30.390.10:FF:000001">
    <property type="entry name" value="Enolase"/>
    <property type="match status" value="1"/>
</dbReference>
<dbReference type="PRINTS" id="PR00148">
    <property type="entry name" value="ENOLASE"/>
</dbReference>
<feature type="binding site" evidence="12 15">
    <location>
        <position position="324"/>
    </location>
    <ligand>
        <name>Mg(2+)</name>
        <dbReference type="ChEBI" id="CHEBI:18420"/>
    </ligand>
</feature>
<feature type="binding site" evidence="14">
    <location>
        <position position="324"/>
    </location>
    <ligand>
        <name>substrate</name>
    </ligand>
</feature>
<comment type="pathway">
    <text evidence="1 12">Carbohydrate degradation; glycolysis; pyruvate from D-glyceraldehyde 3-phosphate: step 4/5.</text>
</comment>
<comment type="cofactor">
    <cofactor evidence="12">
        <name>Mg(2+)</name>
        <dbReference type="ChEBI" id="CHEBI:18420"/>
    </cofactor>
    <text evidence="12">Binds a second Mg(2+) ion via substrate during catalysis.</text>
</comment>
<dbReference type="Proteomes" id="UP000247746">
    <property type="component" value="Unassembled WGS sequence"/>
</dbReference>
<dbReference type="GO" id="GO:0004634">
    <property type="term" value="F:phosphopyruvate hydratase activity"/>
    <property type="evidence" value="ECO:0007669"/>
    <property type="project" value="UniProtKB-UniRule"/>
</dbReference>
<evidence type="ECO:0000259" key="17">
    <source>
        <dbReference type="SMART" id="SM01193"/>
    </source>
</evidence>
<keyword evidence="8 12" id="KW-0460">Magnesium</keyword>
<feature type="domain" description="Enolase N-terminal" evidence="17">
    <location>
        <begin position="12"/>
        <end position="142"/>
    </location>
</feature>
<accession>A0A2V4UQR6</accession>
<comment type="subunit">
    <text evidence="12">Component of the RNA degradosome, a multiprotein complex involved in RNA processing and mRNA degradation.</text>
</comment>
<evidence type="ECO:0000256" key="2">
    <source>
        <dbReference type="ARBA" id="ARBA00009604"/>
    </source>
</evidence>
<feature type="binding site" evidence="14">
    <location>
        <begin position="376"/>
        <end position="379"/>
    </location>
    <ligand>
        <name>substrate</name>
    </ligand>
</feature>
<comment type="similarity">
    <text evidence="2 12">Belongs to the enolase family.</text>
</comment>
<evidence type="ECO:0000256" key="9">
    <source>
        <dbReference type="ARBA" id="ARBA00023152"/>
    </source>
</evidence>
<dbReference type="PIRSF" id="PIRSF001400">
    <property type="entry name" value="Enolase"/>
    <property type="match status" value="1"/>
</dbReference>
<dbReference type="Pfam" id="PF03952">
    <property type="entry name" value="Enolase_N"/>
    <property type="match status" value="1"/>
</dbReference>
<name>A0A2V4UQR6_9GAMM</name>
<evidence type="ECO:0000256" key="4">
    <source>
        <dbReference type="ARBA" id="ARBA00017068"/>
    </source>
</evidence>
<feature type="binding site" evidence="12">
    <location>
        <position position="378"/>
    </location>
    <ligand>
        <name>(2R)-2-phosphoglycerate</name>
        <dbReference type="ChEBI" id="CHEBI:58289"/>
    </ligand>
</feature>
<comment type="cofactor">
    <cofactor evidence="15">
        <name>Mg(2+)</name>
        <dbReference type="ChEBI" id="CHEBI:18420"/>
    </cofactor>
    <text evidence="15">Mg(2+) is required for catalysis and for stabilizing the dimer.</text>
</comment>
<evidence type="ECO:0000256" key="3">
    <source>
        <dbReference type="ARBA" id="ARBA00012058"/>
    </source>
</evidence>
<dbReference type="PANTHER" id="PTHR11902">
    <property type="entry name" value="ENOLASE"/>
    <property type="match status" value="1"/>
</dbReference>
<evidence type="ECO:0000256" key="8">
    <source>
        <dbReference type="ARBA" id="ARBA00022842"/>
    </source>
</evidence>
<dbReference type="CDD" id="cd03313">
    <property type="entry name" value="enolase"/>
    <property type="match status" value="1"/>
</dbReference>
<dbReference type="Gene3D" id="3.20.20.120">
    <property type="entry name" value="Enolase-like C-terminal domain"/>
    <property type="match status" value="1"/>
</dbReference>
<feature type="binding site" evidence="14">
    <location>
        <position position="297"/>
    </location>
    <ligand>
        <name>substrate</name>
    </ligand>
</feature>
<feature type="binding site" evidence="12">
    <location>
        <position position="400"/>
    </location>
    <ligand>
        <name>(2R)-2-phosphoglycerate</name>
        <dbReference type="ChEBI" id="CHEBI:58289"/>
    </ligand>
</feature>
<dbReference type="FunFam" id="3.20.20.120:FF:000001">
    <property type="entry name" value="Enolase"/>
    <property type="match status" value="1"/>
</dbReference>
<feature type="active site" description="Proton donor" evidence="12 13">
    <location>
        <position position="216"/>
    </location>
</feature>
<gene>
    <name evidence="12" type="primary">eno</name>
    <name evidence="18" type="ORF">DFP82_10540</name>
</gene>
<evidence type="ECO:0000256" key="1">
    <source>
        <dbReference type="ARBA" id="ARBA00005031"/>
    </source>
</evidence>
<comment type="caution">
    <text evidence="18">The sequence shown here is derived from an EMBL/GenBank/DDBJ whole genome shotgun (WGS) entry which is preliminary data.</text>
</comment>
<keyword evidence="6 12" id="KW-0964">Secreted</keyword>
<comment type="function">
    <text evidence="11 12">Catalyzes the reversible conversion of 2-phosphoglycerate (2-PG) into phosphoenolpyruvate (PEP). It is essential for the degradation of carbohydrates via glycolysis.</text>
</comment>
<dbReference type="Pfam" id="PF00113">
    <property type="entry name" value="Enolase_C"/>
    <property type="match status" value="1"/>
</dbReference>
<dbReference type="PROSITE" id="PS00164">
    <property type="entry name" value="ENOLASE"/>
    <property type="match status" value="1"/>
</dbReference>
<evidence type="ECO:0000256" key="14">
    <source>
        <dbReference type="PIRSR" id="PIRSR001400-2"/>
    </source>
</evidence>
<feature type="domain" description="Enolase C-terminal TIM barrel" evidence="16">
    <location>
        <begin position="150"/>
        <end position="435"/>
    </location>
</feature>
<dbReference type="SMART" id="SM01193">
    <property type="entry name" value="Enolase_N"/>
    <property type="match status" value="1"/>
</dbReference>
<dbReference type="InterPro" id="IPR020809">
    <property type="entry name" value="Enolase_CS"/>
</dbReference>
<dbReference type="InterPro" id="IPR036849">
    <property type="entry name" value="Enolase-like_C_sf"/>
</dbReference>
<dbReference type="SUPFAM" id="SSF51604">
    <property type="entry name" value="Enolase C-terminal domain-like"/>
    <property type="match status" value="1"/>
</dbReference>
<dbReference type="Gene3D" id="3.30.390.10">
    <property type="entry name" value="Enolase-like, N-terminal domain"/>
    <property type="match status" value="1"/>
</dbReference>
<dbReference type="SFLD" id="SFLDS00001">
    <property type="entry name" value="Enolase"/>
    <property type="match status" value="1"/>
</dbReference>
<keyword evidence="7 12" id="KW-0479">Metal-binding</keyword>
<dbReference type="NCBIfam" id="TIGR01060">
    <property type="entry name" value="eno"/>
    <property type="match status" value="1"/>
</dbReference>
<dbReference type="GO" id="GO:0009986">
    <property type="term" value="C:cell surface"/>
    <property type="evidence" value="ECO:0007669"/>
    <property type="project" value="UniProtKB-SubCell"/>
</dbReference>
<feature type="binding site" evidence="12">
    <location>
        <position position="379"/>
    </location>
    <ligand>
        <name>(2R)-2-phosphoglycerate</name>
        <dbReference type="ChEBI" id="CHEBI:58289"/>
    </ligand>
</feature>
<feature type="active site" description="Proton acceptor" evidence="12 13">
    <location>
        <position position="349"/>
    </location>
</feature>
<comment type="subcellular location">
    <subcellularLocation>
        <location evidence="12">Cytoplasm</location>
    </subcellularLocation>
    <subcellularLocation>
        <location evidence="12">Secreted</location>
    </subcellularLocation>
    <subcellularLocation>
        <location evidence="12">Cell surface</location>
    </subcellularLocation>
    <text evidence="12">Fractions of enolase are present in both the cytoplasm and on the cell surface.</text>
</comment>
<proteinExistence type="inferred from homology"/>
<evidence type="ECO:0000256" key="10">
    <source>
        <dbReference type="ARBA" id="ARBA00023239"/>
    </source>
</evidence>
<keyword evidence="10 12" id="KW-0456">Lyase</keyword>
<dbReference type="InterPro" id="IPR020810">
    <property type="entry name" value="Enolase_C"/>
</dbReference>